<dbReference type="EMBL" id="JAUUTY010000006">
    <property type="protein sequence ID" value="KAK1617315.1"/>
    <property type="molecule type" value="Genomic_DNA"/>
</dbReference>
<feature type="coiled-coil region" evidence="1">
    <location>
        <begin position="143"/>
        <end position="205"/>
    </location>
</feature>
<gene>
    <name evidence="2" type="ORF">QYE76_022832</name>
</gene>
<dbReference type="AlphaFoldDB" id="A0AAD8VU55"/>
<name>A0AAD8VU55_LOLMU</name>
<evidence type="ECO:0000313" key="2">
    <source>
        <dbReference type="EMBL" id="KAK1617315.1"/>
    </source>
</evidence>
<reference evidence="2" key="1">
    <citation type="submission" date="2023-07" db="EMBL/GenBank/DDBJ databases">
        <title>A chromosome-level genome assembly of Lolium multiflorum.</title>
        <authorList>
            <person name="Chen Y."/>
            <person name="Copetti D."/>
            <person name="Kolliker R."/>
            <person name="Studer B."/>
        </authorList>
    </citation>
    <scope>NUCLEOTIDE SEQUENCE</scope>
    <source>
        <strain evidence="2">02402/16</strain>
        <tissue evidence="2">Leaf</tissue>
    </source>
</reference>
<accession>A0AAD8VU55</accession>
<keyword evidence="3" id="KW-1185">Reference proteome</keyword>
<protein>
    <submittedName>
        <fullName evidence="2">Uncharacterized protein</fullName>
    </submittedName>
</protein>
<dbReference type="Proteomes" id="UP001231189">
    <property type="component" value="Unassembled WGS sequence"/>
</dbReference>
<evidence type="ECO:0000256" key="1">
    <source>
        <dbReference type="SAM" id="Coils"/>
    </source>
</evidence>
<comment type="caution">
    <text evidence="2">The sequence shown here is derived from an EMBL/GenBank/DDBJ whole genome shotgun (WGS) entry which is preliminary data.</text>
</comment>
<proteinExistence type="predicted"/>
<sequence>MPKRQLLFSAVFGFRNPTKEIFSELDKINAQGLIFPRSFQKTEEHTKWPQAVTIGGAAARPARPMVWGPVPSNVALPPTYTLRRENPITESHDTEILPDAAAANPISGIQEIASGTLPERGIITGGLYITMPASGLMHFAHQFTRLDSENAQLRKAIKTLADQVLEANRLTADAQNENILLKDELKKLKKKMKDEQEARREAAIVADEK</sequence>
<keyword evidence="1" id="KW-0175">Coiled coil</keyword>
<organism evidence="2 3">
    <name type="scientific">Lolium multiflorum</name>
    <name type="common">Italian ryegrass</name>
    <name type="synonym">Lolium perenne subsp. multiflorum</name>
    <dbReference type="NCBI Taxonomy" id="4521"/>
    <lineage>
        <taxon>Eukaryota</taxon>
        <taxon>Viridiplantae</taxon>
        <taxon>Streptophyta</taxon>
        <taxon>Embryophyta</taxon>
        <taxon>Tracheophyta</taxon>
        <taxon>Spermatophyta</taxon>
        <taxon>Magnoliopsida</taxon>
        <taxon>Liliopsida</taxon>
        <taxon>Poales</taxon>
        <taxon>Poaceae</taxon>
        <taxon>BOP clade</taxon>
        <taxon>Pooideae</taxon>
        <taxon>Poodae</taxon>
        <taxon>Poeae</taxon>
        <taxon>Poeae Chloroplast Group 2 (Poeae type)</taxon>
        <taxon>Loliodinae</taxon>
        <taxon>Loliinae</taxon>
        <taxon>Lolium</taxon>
    </lineage>
</organism>
<evidence type="ECO:0000313" key="3">
    <source>
        <dbReference type="Proteomes" id="UP001231189"/>
    </source>
</evidence>